<dbReference type="GO" id="GO:0032541">
    <property type="term" value="C:cortical endoplasmic reticulum"/>
    <property type="evidence" value="ECO:0007669"/>
    <property type="project" value="EnsemblFungi"/>
</dbReference>
<feature type="transmembrane region" description="Helical" evidence="13">
    <location>
        <begin position="128"/>
        <end position="150"/>
    </location>
</feature>
<feature type="region of interest" description="Disordered" evidence="12">
    <location>
        <begin position="52"/>
        <end position="75"/>
    </location>
</feature>
<keyword evidence="4 13" id="KW-0812">Transmembrane</keyword>
<gene>
    <name evidence="14" type="ORF">LIPSTDRAFT_166982</name>
</gene>
<name>A0A1E3PYD8_LIPST</name>
<keyword evidence="6 13" id="KW-1133">Transmembrane helix</keyword>
<evidence type="ECO:0000256" key="12">
    <source>
        <dbReference type="SAM" id="MobiDB-lite"/>
    </source>
</evidence>
<keyword evidence="8 10" id="KW-0012">Acyltransferase</keyword>
<dbReference type="GO" id="GO:0005789">
    <property type="term" value="C:endoplasmic reticulum membrane"/>
    <property type="evidence" value="ECO:0007669"/>
    <property type="project" value="UniProtKB-SubCell"/>
</dbReference>
<dbReference type="OrthoDB" id="10039049at2759"/>
<evidence type="ECO:0000256" key="4">
    <source>
        <dbReference type="ARBA" id="ARBA00022692"/>
    </source>
</evidence>
<dbReference type="PANTHER" id="PTHR10408:SF9">
    <property type="entry name" value="STEROL O-ACYLTRANSFERASE 2-RELATED"/>
    <property type="match status" value="1"/>
</dbReference>
<keyword evidence="15" id="KW-1185">Reference proteome</keyword>
<evidence type="ECO:0000256" key="8">
    <source>
        <dbReference type="ARBA" id="ARBA00023315"/>
    </source>
</evidence>
<feature type="transmembrane region" description="Helical" evidence="13">
    <location>
        <begin position="287"/>
        <end position="306"/>
    </location>
</feature>
<comment type="function">
    <text evidence="9">Sterol O-acyltransferase that catalyzes the formation of stery esters.</text>
</comment>
<dbReference type="GO" id="GO:0008204">
    <property type="term" value="P:ergosterol metabolic process"/>
    <property type="evidence" value="ECO:0007669"/>
    <property type="project" value="TreeGrafter"/>
</dbReference>
<evidence type="ECO:0000256" key="1">
    <source>
        <dbReference type="ARBA" id="ARBA00004477"/>
    </source>
</evidence>
<dbReference type="Proteomes" id="UP000094385">
    <property type="component" value="Unassembled WGS sequence"/>
</dbReference>
<feature type="transmembrane region" description="Helical" evidence="13">
    <location>
        <begin position="83"/>
        <end position="103"/>
    </location>
</feature>
<evidence type="ECO:0000256" key="3">
    <source>
        <dbReference type="ARBA" id="ARBA00022679"/>
    </source>
</evidence>
<proteinExistence type="inferred from homology"/>
<protein>
    <recommendedName>
        <fullName evidence="10">O-acyltransferase</fullName>
    </recommendedName>
</protein>
<dbReference type="Pfam" id="PF03062">
    <property type="entry name" value="MBOAT"/>
    <property type="match status" value="1"/>
</dbReference>
<feature type="transmembrane region" description="Helical" evidence="13">
    <location>
        <begin position="468"/>
        <end position="487"/>
    </location>
</feature>
<dbReference type="GO" id="GO:0034737">
    <property type="term" value="F:ergosterol O-acyltransferase activity"/>
    <property type="evidence" value="ECO:0007669"/>
    <property type="project" value="TreeGrafter"/>
</dbReference>
<evidence type="ECO:0000256" key="6">
    <source>
        <dbReference type="ARBA" id="ARBA00022989"/>
    </source>
</evidence>
<dbReference type="GO" id="GO:0140042">
    <property type="term" value="P:lipid droplet formation"/>
    <property type="evidence" value="ECO:0007669"/>
    <property type="project" value="EnsemblFungi"/>
</dbReference>
<evidence type="ECO:0000256" key="7">
    <source>
        <dbReference type="ARBA" id="ARBA00023136"/>
    </source>
</evidence>
<feature type="active site" evidence="11">
    <location>
        <position position="425"/>
    </location>
</feature>
<dbReference type="AlphaFoldDB" id="A0A1E3PYD8"/>
<dbReference type="EMBL" id="KV454300">
    <property type="protein sequence ID" value="ODQ70416.1"/>
    <property type="molecule type" value="Genomic_DNA"/>
</dbReference>
<evidence type="ECO:0000313" key="15">
    <source>
        <dbReference type="Proteomes" id="UP000094385"/>
    </source>
</evidence>
<feature type="transmembrane region" description="Helical" evidence="13">
    <location>
        <begin position="326"/>
        <end position="355"/>
    </location>
</feature>
<keyword evidence="5 10" id="KW-0256">Endoplasmic reticulum</keyword>
<organism evidence="14 15">
    <name type="scientific">Lipomyces starkeyi NRRL Y-11557</name>
    <dbReference type="NCBI Taxonomy" id="675824"/>
    <lineage>
        <taxon>Eukaryota</taxon>
        <taxon>Fungi</taxon>
        <taxon>Dikarya</taxon>
        <taxon>Ascomycota</taxon>
        <taxon>Saccharomycotina</taxon>
        <taxon>Lipomycetes</taxon>
        <taxon>Lipomycetales</taxon>
        <taxon>Lipomycetaceae</taxon>
        <taxon>Lipomyces</taxon>
    </lineage>
</organism>
<feature type="transmembrane region" description="Helical" evidence="13">
    <location>
        <begin position="162"/>
        <end position="182"/>
    </location>
</feature>
<comment type="subcellular location">
    <subcellularLocation>
        <location evidence="1 10">Endoplasmic reticulum membrane</location>
        <topology evidence="1 10">Multi-pass membrane protein</topology>
    </subcellularLocation>
</comment>
<comment type="similarity">
    <text evidence="2 10">Belongs to the membrane-bound acyltransferase family. Sterol o-acyltransferase subfamily.</text>
</comment>
<accession>A0A1E3PYD8</accession>
<evidence type="ECO:0000256" key="11">
    <source>
        <dbReference type="PIRSR" id="PIRSR000439-1"/>
    </source>
</evidence>
<evidence type="ECO:0000313" key="14">
    <source>
        <dbReference type="EMBL" id="ODQ70416.1"/>
    </source>
</evidence>
<evidence type="ECO:0000256" key="9">
    <source>
        <dbReference type="ARBA" id="ARBA00023568"/>
    </source>
</evidence>
<dbReference type="PIRSF" id="PIRSF000439">
    <property type="entry name" value="Oat_ACAT_DAG_ARE"/>
    <property type="match status" value="1"/>
</dbReference>
<feature type="transmembrane region" description="Helical" evidence="13">
    <location>
        <begin position="188"/>
        <end position="209"/>
    </location>
</feature>
<evidence type="ECO:0000256" key="13">
    <source>
        <dbReference type="SAM" id="Phobius"/>
    </source>
</evidence>
<evidence type="ECO:0000256" key="5">
    <source>
        <dbReference type="ARBA" id="ARBA00022824"/>
    </source>
</evidence>
<evidence type="ECO:0000256" key="2">
    <source>
        <dbReference type="ARBA" id="ARBA00009010"/>
    </source>
</evidence>
<dbReference type="InterPro" id="IPR004299">
    <property type="entry name" value="MBOAT_fam"/>
</dbReference>
<reference evidence="14 15" key="1">
    <citation type="journal article" date="2016" name="Proc. Natl. Acad. Sci. U.S.A.">
        <title>Comparative genomics of biotechnologically important yeasts.</title>
        <authorList>
            <person name="Riley R."/>
            <person name="Haridas S."/>
            <person name="Wolfe K.H."/>
            <person name="Lopes M.R."/>
            <person name="Hittinger C.T."/>
            <person name="Goeker M."/>
            <person name="Salamov A.A."/>
            <person name="Wisecaver J.H."/>
            <person name="Long T.M."/>
            <person name="Calvey C.H."/>
            <person name="Aerts A.L."/>
            <person name="Barry K.W."/>
            <person name="Choi C."/>
            <person name="Clum A."/>
            <person name="Coughlan A.Y."/>
            <person name="Deshpande S."/>
            <person name="Douglass A.P."/>
            <person name="Hanson S.J."/>
            <person name="Klenk H.-P."/>
            <person name="LaButti K.M."/>
            <person name="Lapidus A."/>
            <person name="Lindquist E.A."/>
            <person name="Lipzen A.M."/>
            <person name="Meier-Kolthoff J.P."/>
            <person name="Ohm R.A."/>
            <person name="Otillar R.P."/>
            <person name="Pangilinan J.L."/>
            <person name="Peng Y."/>
            <person name="Rokas A."/>
            <person name="Rosa C.A."/>
            <person name="Scheuner C."/>
            <person name="Sibirny A.A."/>
            <person name="Slot J.C."/>
            <person name="Stielow J.B."/>
            <person name="Sun H."/>
            <person name="Kurtzman C.P."/>
            <person name="Blackwell M."/>
            <person name="Grigoriev I.V."/>
            <person name="Jeffries T.W."/>
        </authorList>
    </citation>
    <scope>NUCLEOTIDE SEQUENCE [LARGE SCALE GENOMIC DNA]</scope>
    <source>
        <strain evidence="14 15">NRRL Y-11557</strain>
    </source>
</reference>
<dbReference type="GO" id="GO:0097038">
    <property type="term" value="C:perinuclear endoplasmic reticulum"/>
    <property type="evidence" value="ECO:0007669"/>
    <property type="project" value="EnsemblFungi"/>
</dbReference>
<keyword evidence="3 10" id="KW-0808">Transferase</keyword>
<evidence type="ECO:0000256" key="10">
    <source>
        <dbReference type="PIRNR" id="PIRNR000439"/>
    </source>
</evidence>
<sequence>MLDIIPPVDATPLEFGWSTTTTSQPNLSPPRRRKYPTIEYRIRPSIFSSDDDDISITEPVPGGNETSNGFKPRQPRSAKYTDFSGFYVGFWLMLVSMVMQPLIKRWNDGDVVLELKLVRLSMTRLQELAVAEIVLNSITFSCLWWQLAVFKWGILWSPYGKILQSTFEIGFLISSASWLTYIDWPWPHSIFFILHTVVHLMKIHSYCFYNGYLSGIYQQLQEIPSNSRSDLREQLLFELTSPLGNVRYPANLTIGNTIDWLLVPSVCYELEYPRVPRVRRLVLIQRILGLITSIVIFYLQVEFYVLPVISHAQSAISKPHSRVTTIRILLSTTLQLMCPIVTSCCLAFVIIWELVLNISAEITRFGDRLFYTDFWNAVNQSDLARMWNLPVHHFLWRHVYSPLSDATHSKTHAMRLTFFVSALVHELVACVAVRKWKGWLFTLQLAQLGMIAVQMMDRVRDKRLYGKIFVWTSFIFGVSLNFAIYLVT</sequence>
<keyword evidence="7 10" id="KW-0472">Membrane</keyword>
<dbReference type="InterPro" id="IPR014371">
    <property type="entry name" value="Oat_ACAT_DAG_ARE"/>
</dbReference>
<dbReference type="PANTHER" id="PTHR10408">
    <property type="entry name" value="STEROL O-ACYLTRANSFERASE"/>
    <property type="match status" value="1"/>
</dbReference>
<dbReference type="STRING" id="675824.A0A1E3PYD8"/>